<dbReference type="InterPro" id="IPR027417">
    <property type="entry name" value="P-loop_NTPase"/>
</dbReference>
<dbReference type="Proteomes" id="UP000002605">
    <property type="component" value="Chromosome 4"/>
</dbReference>
<dbReference type="OrthoDB" id="9995306at2759"/>
<dbReference type="Pfam" id="PF09807">
    <property type="entry name" value="ELP6"/>
    <property type="match status" value="1"/>
</dbReference>
<comment type="similarity">
    <text evidence="2">Belongs to the ELP6 family.</text>
</comment>
<gene>
    <name evidence="3" type="ordered locus">Cd36_40940</name>
    <name evidence="4" type="ORF">CD36_40940</name>
</gene>
<name>B9WFG2_CANDC</name>
<accession>B9WFG2</accession>
<dbReference type="PANTHER" id="PTHR16184:SF6">
    <property type="entry name" value="ELONGATOR COMPLEX PROTEIN 6"/>
    <property type="match status" value="1"/>
</dbReference>
<protein>
    <submittedName>
        <fullName evidence="4">Subunit of Elongator complex, putative</fullName>
    </submittedName>
</protein>
<dbReference type="UniPathway" id="UPA00988"/>
<dbReference type="CDD" id="cd19495">
    <property type="entry name" value="Elp6"/>
    <property type="match status" value="1"/>
</dbReference>
<evidence type="ECO:0000313" key="5">
    <source>
        <dbReference type="Proteomes" id="UP000002605"/>
    </source>
</evidence>
<dbReference type="KEGG" id="cdu:CD36_40940"/>
<dbReference type="GO" id="GO:0002098">
    <property type="term" value="P:tRNA wobble uridine modification"/>
    <property type="evidence" value="ECO:0007669"/>
    <property type="project" value="InterPro"/>
</dbReference>
<reference evidence="4 5" key="1">
    <citation type="journal article" date="2009" name="Genome Res.">
        <title>Comparative genomics of the fungal pathogens Candida dubliniensis and Candida albicans.</title>
        <authorList>
            <person name="Jackson A.P."/>
            <person name="Gamble J.A."/>
            <person name="Yeomans T."/>
            <person name="Moran G.P."/>
            <person name="Saunders D."/>
            <person name="Harris D."/>
            <person name="Aslett M."/>
            <person name="Barrell J.F."/>
            <person name="Butler G."/>
            <person name="Citiulo F."/>
            <person name="Coleman D.C."/>
            <person name="de Groot P.W.J."/>
            <person name="Goodwin T.J."/>
            <person name="Quail M.A."/>
            <person name="McQuillan J."/>
            <person name="Munro C.A."/>
            <person name="Pain A."/>
            <person name="Poulter R.T."/>
            <person name="Rajandream M.A."/>
            <person name="Renauld H."/>
            <person name="Spiering M.J."/>
            <person name="Tivey A."/>
            <person name="Gow N.A.R."/>
            <person name="Barrell B."/>
            <person name="Sullivan D.J."/>
            <person name="Berriman M."/>
        </authorList>
    </citation>
    <scope>NUCLEOTIDE SEQUENCE [LARGE SCALE GENOMIC DNA]</scope>
    <source>
        <strain evidence="5">CD36 / ATCC MYA-646 / CBS 7987 / NCPF 3949 / NRRL Y-17841</strain>
    </source>
</reference>
<evidence type="ECO:0000256" key="1">
    <source>
        <dbReference type="ARBA" id="ARBA00005043"/>
    </source>
</evidence>
<evidence type="ECO:0000313" key="4">
    <source>
        <dbReference type="EMBL" id="CAX41981.1"/>
    </source>
</evidence>
<dbReference type="InterPro" id="IPR018627">
    <property type="entry name" value="ELP6"/>
</dbReference>
<evidence type="ECO:0000313" key="3">
    <source>
        <dbReference type="CGD" id="CAL0000171921"/>
    </source>
</evidence>
<dbReference type="GeneID" id="8047634"/>
<dbReference type="PANTHER" id="PTHR16184">
    <property type="entry name" value="ELONGATOR COMPLEX PROTEIN 6"/>
    <property type="match status" value="1"/>
</dbReference>
<dbReference type="EMBL" id="FM992691">
    <property type="protein sequence ID" value="CAX41981.1"/>
    <property type="molecule type" value="Genomic_DNA"/>
</dbReference>
<proteinExistence type="inferred from homology"/>
<dbReference type="eggNOG" id="ENOG502S4WT">
    <property type="taxonomic scope" value="Eukaryota"/>
</dbReference>
<sequence>MSLNNPSQDLIFFKDNSLISKKILNNEINTKSKNSNSYLSVITYNQSTSPNWLINGLIEDTLFGNASKSLNNHELSNVSNESISNTNRRIMVISFLHNKEFYIKNCKRIGINLEDKQEKEGKFQFIDYFNDLFINLIKNPNDALKDINKMFDDIINNSSLDKNDDDNGSDVDVIILEGVEILLFATNIASNELLFNINRLNKKCRQLFVVSSKDCLKKHEELVTPSADPMVKINEFLIKLLHRSQLNITLEPLITGRAKDITGSLIISKGCIPYDDNDENLSVSINEKEYVYHITKDSQVKLFYR</sequence>
<dbReference type="VEuPathDB" id="FungiDB:CD36_40940"/>
<organism evidence="4 5">
    <name type="scientific">Candida dubliniensis (strain CD36 / ATCC MYA-646 / CBS 7987 / NCPF 3949 / NRRL Y-17841)</name>
    <name type="common">Yeast</name>
    <dbReference type="NCBI Taxonomy" id="573826"/>
    <lineage>
        <taxon>Eukaryota</taxon>
        <taxon>Fungi</taxon>
        <taxon>Dikarya</taxon>
        <taxon>Ascomycota</taxon>
        <taxon>Saccharomycotina</taxon>
        <taxon>Pichiomycetes</taxon>
        <taxon>Debaryomycetaceae</taxon>
        <taxon>Candida/Lodderomyces clade</taxon>
        <taxon>Candida</taxon>
    </lineage>
</organism>
<evidence type="ECO:0000256" key="2">
    <source>
        <dbReference type="ARBA" id="ARBA00008837"/>
    </source>
</evidence>
<dbReference type="HOGENOM" id="CLU_086730_0_0_1"/>
<keyword evidence="5" id="KW-1185">Reference proteome</keyword>
<dbReference type="CGD" id="CAL0000171921">
    <property type="gene designation" value="Cd36_40940"/>
</dbReference>
<dbReference type="Gene3D" id="3.40.50.300">
    <property type="entry name" value="P-loop containing nucleotide triphosphate hydrolases"/>
    <property type="match status" value="1"/>
</dbReference>
<comment type="pathway">
    <text evidence="1">tRNA modification; 5-methoxycarbonylmethyl-2-thiouridine-tRNA biosynthesis.</text>
</comment>
<dbReference type="AlphaFoldDB" id="B9WFG2"/>
<dbReference type="RefSeq" id="XP_002419766.1">
    <property type="nucleotide sequence ID" value="XM_002419721.1"/>
</dbReference>
<dbReference type="GO" id="GO:0033588">
    <property type="term" value="C:elongator holoenzyme complex"/>
    <property type="evidence" value="ECO:0007669"/>
    <property type="project" value="InterPro"/>
</dbReference>